<dbReference type="Proteomes" id="UP000001072">
    <property type="component" value="Unassembled WGS sequence"/>
</dbReference>
<sequence>MRGDDCEPLIIEIESDSESEDSQMTQLKDKIPCDLFSSTLKPKSELRVNFGDHIRLVFDLQDLSRHTPMEERKLDTHIHPLLFVTSPLTGQTDDAGPLAKFCYHQHIGFWDNICYPKKPGKSTRNSKDV</sequence>
<keyword evidence="2" id="KW-1185">Reference proteome</keyword>
<protein>
    <submittedName>
        <fullName evidence="1">Uncharacterized protein</fullName>
    </submittedName>
</protein>
<dbReference type="InParanoid" id="F4R8V9"/>
<evidence type="ECO:0000313" key="1">
    <source>
        <dbReference type="EMBL" id="EGG11262.1"/>
    </source>
</evidence>
<dbReference type="EMBL" id="GL883093">
    <property type="protein sequence ID" value="EGG11262.1"/>
    <property type="molecule type" value="Genomic_DNA"/>
</dbReference>
<reference evidence="2" key="1">
    <citation type="journal article" date="2011" name="Proc. Natl. Acad. Sci. U.S.A.">
        <title>Obligate biotrophy features unraveled by the genomic analysis of rust fungi.</title>
        <authorList>
            <person name="Duplessis S."/>
            <person name="Cuomo C.A."/>
            <person name="Lin Y.-C."/>
            <person name="Aerts A."/>
            <person name="Tisserant E."/>
            <person name="Veneault-Fourrey C."/>
            <person name="Joly D.L."/>
            <person name="Hacquard S."/>
            <person name="Amselem J."/>
            <person name="Cantarel B.L."/>
            <person name="Chiu R."/>
            <person name="Coutinho P.M."/>
            <person name="Feau N."/>
            <person name="Field M."/>
            <person name="Frey P."/>
            <person name="Gelhaye E."/>
            <person name="Goldberg J."/>
            <person name="Grabherr M.G."/>
            <person name="Kodira C.D."/>
            <person name="Kohler A."/>
            <person name="Kuees U."/>
            <person name="Lindquist E.A."/>
            <person name="Lucas S.M."/>
            <person name="Mago R."/>
            <person name="Mauceli E."/>
            <person name="Morin E."/>
            <person name="Murat C."/>
            <person name="Pangilinan J.L."/>
            <person name="Park R."/>
            <person name="Pearson M."/>
            <person name="Quesneville H."/>
            <person name="Rouhier N."/>
            <person name="Sakthikumar S."/>
            <person name="Salamov A.A."/>
            <person name="Schmutz J."/>
            <person name="Selles B."/>
            <person name="Shapiro H."/>
            <person name="Tanguay P."/>
            <person name="Tuskan G.A."/>
            <person name="Henrissat B."/>
            <person name="Van de Peer Y."/>
            <person name="Rouze P."/>
            <person name="Ellis J.G."/>
            <person name="Dodds P.N."/>
            <person name="Schein J.E."/>
            <person name="Zhong S."/>
            <person name="Hamelin R.C."/>
            <person name="Grigoriev I.V."/>
            <person name="Szabo L.J."/>
            <person name="Martin F."/>
        </authorList>
    </citation>
    <scope>NUCLEOTIDE SEQUENCE [LARGE SCALE GENOMIC DNA]</scope>
    <source>
        <strain evidence="2">98AG31 / pathotype 3-4-7</strain>
    </source>
</reference>
<evidence type="ECO:0000313" key="2">
    <source>
        <dbReference type="Proteomes" id="UP000001072"/>
    </source>
</evidence>
<proteinExistence type="predicted"/>
<dbReference type="VEuPathDB" id="FungiDB:MELLADRAFT_59813"/>
<organism evidence="2">
    <name type="scientific">Melampsora larici-populina (strain 98AG31 / pathotype 3-4-7)</name>
    <name type="common">Poplar leaf rust fungus</name>
    <dbReference type="NCBI Taxonomy" id="747676"/>
    <lineage>
        <taxon>Eukaryota</taxon>
        <taxon>Fungi</taxon>
        <taxon>Dikarya</taxon>
        <taxon>Basidiomycota</taxon>
        <taxon>Pucciniomycotina</taxon>
        <taxon>Pucciniomycetes</taxon>
        <taxon>Pucciniales</taxon>
        <taxon>Melampsoraceae</taxon>
        <taxon>Melampsora</taxon>
    </lineage>
</organism>
<name>F4R8V9_MELLP</name>
<dbReference type="AlphaFoldDB" id="F4R8V9"/>
<dbReference type="RefSeq" id="XP_007405864.1">
    <property type="nucleotide sequence ID" value="XM_007405802.1"/>
</dbReference>
<dbReference type="KEGG" id="mlr:MELLADRAFT_59813"/>
<dbReference type="GeneID" id="18929430"/>
<gene>
    <name evidence="1" type="ORF">MELLADRAFT_59813</name>
</gene>
<accession>F4R8V9</accession>
<dbReference type="HOGENOM" id="CLU_1949289_0_0_1"/>